<dbReference type="InterPro" id="IPR007627">
    <property type="entry name" value="RNA_pol_sigma70_r2"/>
</dbReference>
<reference evidence="8" key="1">
    <citation type="submission" date="2020-10" db="EMBL/GenBank/DDBJ databases">
        <authorList>
            <person name="Gilroy R."/>
        </authorList>
    </citation>
    <scope>NUCLEOTIDE SEQUENCE</scope>
    <source>
        <strain evidence="8">B3-1481</strain>
    </source>
</reference>
<feature type="domain" description="RNA polymerase sigma factor 70 region 4 type 2" evidence="7">
    <location>
        <begin position="103"/>
        <end position="155"/>
    </location>
</feature>
<dbReference type="InterPro" id="IPR036388">
    <property type="entry name" value="WH-like_DNA-bd_sf"/>
</dbReference>
<evidence type="ECO:0000256" key="1">
    <source>
        <dbReference type="ARBA" id="ARBA00010641"/>
    </source>
</evidence>
<dbReference type="Pfam" id="PF08281">
    <property type="entry name" value="Sigma70_r4_2"/>
    <property type="match status" value="1"/>
</dbReference>
<evidence type="ECO:0000259" key="6">
    <source>
        <dbReference type="Pfam" id="PF04542"/>
    </source>
</evidence>
<feature type="domain" description="RNA polymerase sigma-70 region 2" evidence="6">
    <location>
        <begin position="15"/>
        <end position="75"/>
    </location>
</feature>
<dbReference type="InterPro" id="IPR013325">
    <property type="entry name" value="RNA_pol_sigma_r2"/>
</dbReference>
<keyword evidence="2" id="KW-0805">Transcription regulation</keyword>
<dbReference type="GO" id="GO:0016987">
    <property type="term" value="F:sigma factor activity"/>
    <property type="evidence" value="ECO:0007669"/>
    <property type="project" value="UniProtKB-KW"/>
</dbReference>
<keyword evidence="4" id="KW-0238">DNA-binding</keyword>
<sequence>MSAEEFKESYLSLSESLYRVAFYILESGADAEDAVQDLYLKLWNSRDTLDSVRNPRAYSITLLRNICIDRIRRAGTSGTEELQETIPADDAADRGLYTREQFDRVMKAVRNLTESEREVLRMRAYEELSYDEMARLTGRNSLTLRVLLSNARRKIKKALS</sequence>
<dbReference type="PANTHER" id="PTHR43133">
    <property type="entry name" value="RNA POLYMERASE ECF-TYPE SIGMA FACTO"/>
    <property type="match status" value="1"/>
</dbReference>
<comment type="similarity">
    <text evidence="1">Belongs to the sigma-70 factor family. ECF subfamily.</text>
</comment>
<proteinExistence type="inferred from homology"/>
<evidence type="ECO:0000256" key="5">
    <source>
        <dbReference type="ARBA" id="ARBA00023163"/>
    </source>
</evidence>
<dbReference type="SUPFAM" id="SSF88946">
    <property type="entry name" value="Sigma2 domain of RNA polymerase sigma factors"/>
    <property type="match status" value="1"/>
</dbReference>
<dbReference type="AlphaFoldDB" id="A0A9D9IY91"/>
<evidence type="ECO:0000313" key="9">
    <source>
        <dbReference type="Proteomes" id="UP000823769"/>
    </source>
</evidence>
<dbReference type="Proteomes" id="UP000823769">
    <property type="component" value="Unassembled WGS sequence"/>
</dbReference>
<organism evidence="8 9">
    <name type="scientific">Candidatus Cryptobacteroides avistercoris</name>
    <dbReference type="NCBI Taxonomy" id="2840758"/>
    <lineage>
        <taxon>Bacteria</taxon>
        <taxon>Pseudomonadati</taxon>
        <taxon>Bacteroidota</taxon>
        <taxon>Bacteroidia</taxon>
        <taxon>Bacteroidales</taxon>
        <taxon>Candidatus Cryptobacteroides</taxon>
    </lineage>
</organism>
<keyword evidence="3" id="KW-0731">Sigma factor</keyword>
<name>A0A9D9IY91_9BACT</name>
<dbReference type="NCBIfam" id="TIGR02937">
    <property type="entry name" value="sigma70-ECF"/>
    <property type="match status" value="1"/>
</dbReference>
<dbReference type="SUPFAM" id="SSF88659">
    <property type="entry name" value="Sigma3 and sigma4 domains of RNA polymerase sigma factors"/>
    <property type="match status" value="1"/>
</dbReference>
<dbReference type="InterPro" id="IPR039425">
    <property type="entry name" value="RNA_pol_sigma-70-like"/>
</dbReference>
<protein>
    <submittedName>
        <fullName evidence="8">Sigma-70 family RNA polymerase sigma factor</fullName>
    </submittedName>
</protein>
<dbReference type="InterPro" id="IPR014284">
    <property type="entry name" value="RNA_pol_sigma-70_dom"/>
</dbReference>
<dbReference type="Pfam" id="PF04542">
    <property type="entry name" value="Sigma70_r2"/>
    <property type="match status" value="1"/>
</dbReference>
<dbReference type="Gene3D" id="1.10.1740.10">
    <property type="match status" value="1"/>
</dbReference>
<accession>A0A9D9IY91</accession>
<dbReference type="PANTHER" id="PTHR43133:SF8">
    <property type="entry name" value="RNA POLYMERASE SIGMA FACTOR HI_1459-RELATED"/>
    <property type="match status" value="1"/>
</dbReference>
<reference evidence="8" key="2">
    <citation type="journal article" date="2021" name="PeerJ">
        <title>Extensive microbial diversity within the chicken gut microbiome revealed by metagenomics and culture.</title>
        <authorList>
            <person name="Gilroy R."/>
            <person name="Ravi A."/>
            <person name="Getino M."/>
            <person name="Pursley I."/>
            <person name="Horton D.L."/>
            <person name="Alikhan N.F."/>
            <person name="Baker D."/>
            <person name="Gharbi K."/>
            <person name="Hall N."/>
            <person name="Watson M."/>
            <person name="Adriaenssens E.M."/>
            <person name="Foster-Nyarko E."/>
            <person name="Jarju S."/>
            <person name="Secka A."/>
            <person name="Antonio M."/>
            <person name="Oren A."/>
            <person name="Chaudhuri R.R."/>
            <person name="La Ragione R."/>
            <person name="Hildebrand F."/>
            <person name="Pallen M.J."/>
        </authorList>
    </citation>
    <scope>NUCLEOTIDE SEQUENCE</scope>
    <source>
        <strain evidence="8">B3-1481</strain>
    </source>
</reference>
<dbReference type="CDD" id="cd06171">
    <property type="entry name" value="Sigma70_r4"/>
    <property type="match status" value="1"/>
</dbReference>
<dbReference type="EMBL" id="JADILW010000110">
    <property type="protein sequence ID" value="MBO8480908.1"/>
    <property type="molecule type" value="Genomic_DNA"/>
</dbReference>
<dbReference type="InterPro" id="IPR013249">
    <property type="entry name" value="RNA_pol_sigma70_r4_t2"/>
</dbReference>
<dbReference type="GO" id="GO:0003677">
    <property type="term" value="F:DNA binding"/>
    <property type="evidence" value="ECO:0007669"/>
    <property type="project" value="UniProtKB-KW"/>
</dbReference>
<keyword evidence="5" id="KW-0804">Transcription</keyword>
<evidence type="ECO:0000259" key="7">
    <source>
        <dbReference type="Pfam" id="PF08281"/>
    </source>
</evidence>
<evidence type="ECO:0000256" key="3">
    <source>
        <dbReference type="ARBA" id="ARBA00023082"/>
    </source>
</evidence>
<dbReference type="GO" id="GO:0006352">
    <property type="term" value="P:DNA-templated transcription initiation"/>
    <property type="evidence" value="ECO:0007669"/>
    <property type="project" value="InterPro"/>
</dbReference>
<gene>
    <name evidence="8" type="ORF">IAB76_07395</name>
</gene>
<evidence type="ECO:0000256" key="4">
    <source>
        <dbReference type="ARBA" id="ARBA00023125"/>
    </source>
</evidence>
<evidence type="ECO:0000256" key="2">
    <source>
        <dbReference type="ARBA" id="ARBA00023015"/>
    </source>
</evidence>
<comment type="caution">
    <text evidence="8">The sequence shown here is derived from an EMBL/GenBank/DDBJ whole genome shotgun (WGS) entry which is preliminary data.</text>
</comment>
<dbReference type="InterPro" id="IPR013324">
    <property type="entry name" value="RNA_pol_sigma_r3/r4-like"/>
</dbReference>
<evidence type="ECO:0000313" key="8">
    <source>
        <dbReference type="EMBL" id="MBO8480908.1"/>
    </source>
</evidence>
<dbReference type="Gene3D" id="1.10.10.10">
    <property type="entry name" value="Winged helix-like DNA-binding domain superfamily/Winged helix DNA-binding domain"/>
    <property type="match status" value="1"/>
</dbReference>